<comment type="caution">
    <text evidence="1">The sequence shown here is derived from an EMBL/GenBank/DDBJ whole genome shotgun (WGS) entry which is preliminary data.</text>
</comment>
<dbReference type="EMBL" id="RMVG01000021">
    <property type="protein sequence ID" value="RPD94684.1"/>
    <property type="molecule type" value="Genomic_DNA"/>
</dbReference>
<name>A0A3N4NED6_9GAMM</name>
<organism evidence="1 2">
    <name type="scientific">Candidatus Pantoea deserta</name>
    <dbReference type="NCBI Taxonomy" id="1869313"/>
    <lineage>
        <taxon>Bacteria</taxon>
        <taxon>Pseudomonadati</taxon>
        <taxon>Pseudomonadota</taxon>
        <taxon>Gammaproteobacteria</taxon>
        <taxon>Enterobacterales</taxon>
        <taxon>Erwiniaceae</taxon>
        <taxon>Pantoea</taxon>
    </lineage>
</organism>
<dbReference type="AlphaFoldDB" id="A0A3N4NED6"/>
<dbReference type="RefSeq" id="WP_123802744.1">
    <property type="nucleotide sequence ID" value="NZ_RMVG01000021.1"/>
</dbReference>
<evidence type="ECO:0000313" key="2">
    <source>
        <dbReference type="Proteomes" id="UP000281332"/>
    </source>
</evidence>
<proteinExistence type="predicted"/>
<accession>A0A3N4NED6</accession>
<sequence length="103" mass="11803">MYIINIDINHYALELRRIAASYQTGDTLTDVKKKVDALMDALKAALASDTHLQVQKWSELAEALNNSMRNTADPDWTTVMAYARSKVNRSKQNALFKRRRFKA</sequence>
<reference evidence="1 2" key="1">
    <citation type="submission" date="2018-11" db="EMBL/GenBank/DDBJ databases">
        <title>Whole genome sequencing of Pantoea sp. RIT388.</title>
        <authorList>
            <person name="Gan H.M."/>
            <person name="Hudson A.O."/>
        </authorList>
    </citation>
    <scope>NUCLEOTIDE SEQUENCE [LARGE SCALE GENOMIC DNA]</scope>
    <source>
        <strain evidence="1 2">RIT388</strain>
    </source>
</reference>
<protein>
    <submittedName>
        <fullName evidence="1">Uncharacterized protein</fullName>
    </submittedName>
</protein>
<dbReference type="OrthoDB" id="6539961at2"/>
<dbReference type="Proteomes" id="UP000281332">
    <property type="component" value="Unassembled WGS sequence"/>
</dbReference>
<gene>
    <name evidence="1" type="ORF">BBB56_20485</name>
</gene>
<keyword evidence="2" id="KW-1185">Reference proteome</keyword>
<evidence type="ECO:0000313" key="1">
    <source>
        <dbReference type="EMBL" id="RPD94684.1"/>
    </source>
</evidence>